<keyword evidence="6" id="KW-0547">Nucleotide-binding</keyword>
<comment type="function">
    <text evidence="10">Catalyzes the transfer of pyrophosphate from adenosine triphosphate (ATP) to 6-hydroxymethyl-7,8-dihydropterin, an enzymatic step in folate biosynthesis pathway.</text>
</comment>
<dbReference type="Pfam" id="PF01288">
    <property type="entry name" value="HPPK"/>
    <property type="match status" value="1"/>
</dbReference>
<evidence type="ECO:0000313" key="15">
    <source>
        <dbReference type="Proteomes" id="UP000184480"/>
    </source>
</evidence>
<evidence type="ECO:0000256" key="11">
    <source>
        <dbReference type="ARBA" id="ARBA00029766"/>
    </source>
</evidence>
<feature type="domain" description="7,8-dihydro-6-hydroxymethylpterin-pyrophosphokinase" evidence="13">
    <location>
        <begin position="19"/>
        <end position="129"/>
    </location>
</feature>
<proteinExistence type="inferred from homology"/>
<comment type="pathway">
    <text evidence="1">Cofactor biosynthesis; tetrahydrofolate biosynthesis; 2-amino-4-hydroxy-6-hydroxymethyl-7,8-dihydropteridine diphosphate from 7,8-dihydroneopterin triphosphate: step 4/4.</text>
</comment>
<dbReference type="UniPathway" id="UPA00077">
    <property type="reaction ID" value="UER00155"/>
</dbReference>
<reference evidence="15" key="1">
    <citation type="submission" date="2016-11" db="EMBL/GenBank/DDBJ databases">
        <authorList>
            <person name="Varghese N."/>
            <person name="Submissions S."/>
        </authorList>
    </citation>
    <scope>NUCLEOTIDE SEQUENCE [LARGE SCALE GENOMIC DNA]</scope>
    <source>
        <strain evidence="15">DSM 27370</strain>
    </source>
</reference>
<dbReference type="EC" id="2.7.6.3" evidence="3"/>
<evidence type="ECO:0000256" key="10">
    <source>
        <dbReference type="ARBA" id="ARBA00029409"/>
    </source>
</evidence>
<gene>
    <name evidence="14" type="ORF">SAMN05444362_10933</name>
</gene>
<dbReference type="GO" id="GO:0003848">
    <property type="term" value="F:2-amino-4-hydroxy-6-hydroxymethyldihydropteridine diphosphokinase activity"/>
    <property type="evidence" value="ECO:0007669"/>
    <property type="project" value="UniProtKB-EC"/>
</dbReference>
<evidence type="ECO:0000256" key="8">
    <source>
        <dbReference type="ARBA" id="ARBA00022840"/>
    </source>
</evidence>
<name>A0A1M5DRL6_9BACT</name>
<sequence length="151" mass="17753">MKNECINVYLYPIMKTYLVSLGSNVDREENMSRCRLLLGGYFSDITYSQMLETEPFGDDFTTMFYNQLAIINSDFDYEFVKQKLKSIEAELGRKSTDKSQGVVKMDLDVLAIDHQIIKRHDFERPYLNVLLHSFRELRPSVFYSEYLKACI</sequence>
<evidence type="ECO:0000256" key="9">
    <source>
        <dbReference type="ARBA" id="ARBA00022909"/>
    </source>
</evidence>
<dbReference type="GO" id="GO:0005524">
    <property type="term" value="F:ATP binding"/>
    <property type="evidence" value="ECO:0007669"/>
    <property type="project" value="UniProtKB-KW"/>
</dbReference>
<accession>A0A1M5DRL6</accession>
<keyword evidence="5" id="KW-0808">Transferase</keyword>
<dbReference type="GO" id="GO:0016301">
    <property type="term" value="F:kinase activity"/>
    <property type="evidence" value="ECO:0007669"/>
    <property type="project" value="UniProtKB-KW"/>
</dbReference>
<evidence type="ECO:0000256" key="7">
    <source>
        <dbReference type="ARBA" id="ARBA00022777"/>
    </source>
</evidence>
<dbReference type="InterPro" id="IPR000550">
    <property type="entry name" value="Hppk"/>
</dbReference>
<keyword evidence="9" id="KW-0289">Folate biosynthesis</keyword>
<protein>
    <recommendedName>
        <fullName evidence="4">2-amino-4-hydroxy-6-hydroxymethyldihydropteridine pyrophosphokinase</fullName>
        <ecNumber evidence="3">2.7.6.3</ecNumber>
    </recommendedName>
    <alternativeName>
        <fullName evidence="11">6-hydroxymethyl-7,8-dihydropterin pyrophosphokinase</fullName>
    </alternativeName>
    <alternativeName>
        <fullName evidence="12">7,8-dihydro-6-hydroxymethylpterin-pyrophosphokinase</fullName>
    </alternativeName>
</protein>
<evidence type="ECO:0000256" key="4">
    <source>
        <dbReference type="ARBA" id="ARBA00016218"/>
    </source>
</evidence>
<evidence type="ECO:0000313" key="14">
    <source>
        <dbReference type="EMBL" id="SHF69609.1"/>
    </source>
</evidence>
<dbReference type="STRING" id="1346286.SAMN05444362_10933"/>
<dbReference type="PANTHER" id="PTHR43071">
    <property type="entry name" value="2-AMINO-4-HYDROXY-6-HYDROXYMETHYLDIHYDROPTERIDINE PYROPHOSPHOKINASE"/>
    <property type="match status" value="1"/>
</dbReference>
<evidence type="ECO:0000259" key="13">
    <source>
        <dbReference type="Pfam" id="PF01288"/>
    </source>
</evidence>
<evidence type="ECO:0000256" key="1">
    <source>
        <dbReference type="ARBA" id="ARBA00005051"/>
    </source>
</evidence>
<evidence type="ECO:0000256" key="6">
    <source>
        <dbReference type="ARBA" id="ARBA00022741"/>
    </source>
</evidence>
<keyword evidence="8" id="KW-0067">ATP-binding</keyword>
<evidence type="ECO:0000256" key="2">
    <source>
        <dbReference type="ARBA" id="ARBA00005810"/>
    </source>
</evidence>
<dbReference type="Gene3D" id="3.30.70.560">
    <property type="entry name" value="7,8-Dihydro-6-hydroxymethylpterin-pyrophosphokinase HPPK"/>
    <property type="match status" value="1"/>
</dbReference>
<evidence type="ECO:0000256" key="12">
    <source>
        <dbReference type="ARBA" id="ARBA00033413"/>
    </source>
</evidence>
<dbReference type="PANTHER" id="PTHR43071:SF1">
    <property type="entry name" value="2-AMINO-4-HYDROXY-6-HYDROXYMETHYLDIHYDROPTERIDINE PYROPHOSPHOKINASE"/>
    <property type="match status" value="1"/>
</dbReference>
<comment type="similarity">
    <text evidence="2">Belongs to the HPPK family.</text>
</comment>
<keyword evidence="15" id="KW-1185">Reference proteome</keyword>
<evidence type="ECO:0000256" key="3">
    <source>
        <dbReference type="ARBA" id="ARBA00013253"/>
    </source>
</evidence>
<evidence type="ECO:0000256" key="5">
    <source>
        <dbReference type="ARBA" id="ARBA00022679"/>
    </source>
</evidence>
<keyword evidence="7 14" id="KW-0418">Kinase</keyword>
<dbReference type="InterPro" id="IPR035907">
    <property type="entry name" value="Hppk_sf"/>
</dbReference>
<dbReference type="SUPFAM" id="SSF55083">
    <property type="entry name" value="6-hydroxymethyl-7,8-dihydropterin pyrophosphokinase, HPPK"/>
    <property type="match status" value="1"/>
</dbReference>
<organism evidence="14 15">
    <name type="scientific">Dysgonomonas macrotermitis</name>
    <dbReference type="NCBI Taxonomy" id="1346286"/>
    <lineage>
        <taxon>Bacteria</taxon>
        <taxon>Pseudomonadati</taxon>
        <taxon>Bacteroidota</taxon>
        <taxon>Bacteroidia</taxon>
        <taxon>Bacteroidales</taxon>
        <taxon>Dysgonomonadaceae</taxon>
        <taxon>Dysgonomonas</taxon>
    </lineage>
</organism>
<dbReference type="AlphaFoldDB" id="A0A1M5DRL6"/>
<dbReference type="Proteomes" id="UP000184480">
    <property type="component" value="Unassembled WGS sequence"/>
</dbReference>
<dbReference type="EMBL" id="FQUC01000009">
    <property type="protein sequence ID" value="SHF69609.1"/>
    <property type="molecule type" value="Genomic_DNA"/>
</dbReference>
<dbReference type="GO" id="GO:0046654">
    <property type="term" value="P:tetrahydrofolate biosynthetic process"/>
    <property type="evidence" value="ECO:0007669"/>
    <property type="project" value="UniProtKB-UniPathway"/>
</dbReference>
<dbReference type="GO" id="GO:0046656">
    <property type="term" value="P:folic acid biosynthetic process"/>
    <property type="evidence" value="ECO:0007669"/>
    <property type="project" value="UniProtKB-KW"/>
</dbReference>